<reference evidence="7" key="1">
    <citation type="submission" date="2022-12" db="EMBL/GenBank/DDBJ databases">
        <title>Draft genome assemblies for two species of Escallonia (Escalloniales).</title>
        <authorList>
            <person name="Chanderbali A."/>
            <person name="Dervinis C."/>
            <person name="Anghel I."/>
            <person name="Soltis D."/>
            <person name="Soltis P."/>
            <person name="Zapata F."/>
        </authorList>
    </citation>
    <scope>NUCLEOTIDE SEQUENCE</scope>
    <source>
        <strain evidence="7">UCBG64.0493</strain>
        <tissue evidence="7">Leaf</tissue>
    </source>
</reference>
<dbReference type="PANTHER" id="PTHR24298">
    <property type="entry name" value="FLAVONOID 3'-MONOOXYGENASE-RELATED"/>
    <property type="match status" value="1"/>
</dbReference>
<accession>A0AA89B8Y6</accession>
<dbReference type="InterPro" id="IPR051103">
    <property type="entry name" value="Plant_metabolite_P450s"/>
</dbReference>
<evidence type="ECO:0000256" key="4">
    <source>
        <dbReference type="ARBA" id="ARBA00022989"/>
    </source>
</evidence>
<evidence type="ECO:0000256" key="3">
    <source>
        <dbReference type="ARBA" id="ARBA00022723"/>
    </source>
</evidence>
<evidence type="ECO:0000256" key="5">
    <source>
        <dbReference type="ARBA" id="ARBA00023002"/>
    </source>
</evidence>
<dbReference type="PANTHER" id="PTHR24298:SF428">
    <property type="entry name" value="CYTOCHROME P450 93B16"/>
    <property type="match status" value="1"/>
</dbReference>
<keyword evidence="8" id="KW-1185">Reference proteome</keyword>
<dbReference type="EMBL" id="JAVXUP010000406">
    <property type="protein sequence ID" value="KAK3028712.1"/>
    <property type="molecule type" value="Genomic_DNA"/>
</dbReference>
<dbReference type="GO" id="GO:0005506">
    <property type="term" value="F:iron ion binding"/>
    <property type="evidence" value="ECO:0007669"/>
    <property type="project" value="InterPro"/>
</dbReference>
<dbReference type="Gene3D" id="1.10.630.10">
    <property type="entry name" value="Cytochrome P450"/>
    <property type="match status" value="2"/>
</dbReference>
<dbReference type="GO" id="GO:0020037">
    <property type="term" value="F:heme binding"/>
    <property type="evidence" value="ECO:0007669"/>
    <property type="project" value="InterPro"/>
</dbReference>
<sequence>ELGSALLEKIIVDRERARSNKKDRRCNDAGKDFLDMLLDVLEDEKCDEVKITSEHVKALILDFLTAATDTTAVAIEWARAELVNNPTVLNKAQEEIDQVVGGQRLRGCPGLSSAMQELLAVLAAMIQCFEWKAVKLGRDGLVDMSERTGLTAPRAHDLVCAPCGSNLLC</sequence>
<dbReference type="PRINTS" id="PR00463">
    <property type="entry name" value="EP450I"/>
</dbReference>
<dbReference type="InterPro" id="IPR036396">
    <property type="entry name" value="Cyt_P450_sf"/>
</dbReference>
<keyword evidence="3" id="KW-0479">Metal-binding</keyword>
<dbReference type="SUPFAM" id="SSF48264">
    <property type="entry name" value="Cytochrome P450"/>
    <property type="match status" value="1"/>
</dbReference>
<evidence type="ECO:0000313" key="8">
    <source>
        <dbReference type="Proteomes" id="UP001188597"/>
    </source>
</evidence>
<protein>
    <submittedName>
        <fullName evidence="7">Uncharacterized protein</fullName>
    </submittedName>
</protein>
<dbReference type="Pfam" id="PF00067">
    <property type="entry name" value="p450"/>
    <property type="match status" value="1"/>
</dbReference>
<dbReference type="AlphaFoldDB" id="A0AA89B8Y6"/>
<organism evidence="7 8">
    <name type="scientific">Escallonia herrerae</name>
    <dbReference type="NCBI Taxonomy" id="1293975"/>
    <lineage>
        <taxon>Eukaryota</taxon>
        <taxon>Viridiplantae</taxon>
        <taxon>Streptophyta</taxon>
        <taxon>Embryophyta</taxon>
        <taxon>Tracheophyta</taxon>
        <taxon>Spermatophyta</taxon>
        <taxon>Magnoliopsida</taxon>
        <taxon>eudicotyledons</taxon>
        <taxon>Gunneridae</taxon>
        <taxon>Pentapetalae</taxon>
        <taxon>asterids</taxon>
        <taxon>campanulids</taxon>
        <taxon>Escalloniales</taxon>
        <taxon>Escalloniaceae</taxon>
        <taxon>Escallonia</taxon>
    </lineage>
</organism>
<feature type="non-terminal residue" evidence="7">
    <location>
        <position position="1"/>
    </location>
</feature>
<comment type="caution">
    <text evidence="7">The sequence shown here is derived from an EMBL/GenBank/DDBJ whole genome shotgun (WGS) entry which is preliminary data.</text>
</comment>
<keyword evidence="4" id="KW-1133">Transmembrane helix</keyword>
<dbReference type="InterPro" id="IPR001128">
    <property type="entry name" value="Cyt_P450"/>
</dbReference>
<evidence type="ECO:0000256" key="6">
    <source>
        <dbReference type="ARBA" id="ARBA00023136"/>
    </source>
</evidence>
<dbReference type="InterPro" id="IPR002401">
    <property type="entry name" value="Cyt_P450_E_grp-I"/>
</dbReference>
<dbReference type="Proteomes" id="UP001188597">
    <property type="component" value="Unassembled WGS sequence"/>
</dbReference>
<evidence type="ECO:0000313" key="7">
    <source>
        <dbReference type="EMBL" id="KAK3028712.1"/>
    </source>
</evidence>
<keyword evidence="2" id="KW-0812">Transmembrane</keyword>
<proteinExistence type="predicted"/>
<name>A0AA89B8Y6_9ASTE</name>
<evidence type="ECO:0000256" key="1">
    <source>
        <dbReference type="ARBA" id="ARBA00004167"/>
    </source>
</evidence>
<keyword evidence="6" id="KW-0472">Membrane</keyword>
<dbReference type="GO" id="GO:0016709">
    <property type="term" value="F:oxidoreductase activity, acting on paired donors, with incorporation or reduction of molecular oxygen, NAD(P)H as one donor, and incorporation of one atom of oxygen"/>
    <property type="evidence" value="ECO:0007669"/>
    <property type="project" value="TreeGrafter"/>
</dbReference>
<gene>
    <name evidence="7" type="ORF">RJ639_038603</name>
</gene>
<keyword evidence="5" id="KW-0560">Oxidoreductase</keyword>
<evidence type="ECO:0000256" key="2">
    <source>
        <dbReference type="ARBA" id="ARBA00022692"/>
    </source>
</evidence>
<dbReference type="GO" id="GO:0016020">
    <property type="term" value="C:membrane"/>
    <property type="evidence" value="ECO:0007669"/>
    <property type="project" value="UniProtKB-SubCell"/>
</dbReference>
<comment type="subcellular location">
    <subcellularLocation>
        <location evidence="1">Membrane</location>
        <topology evidence="1">Single-pass membrane protein</topology>
    </subcellularLocation>
</comment>